<comment type="caution">
    <text evidence="2">The sequence shown here is derived from an EMBL/GenBank/DDBJ whole genome shotgun (WGS) entry which is preliminary data.</text>
</comment>
<accession>A0AA39U842</accession>
<sequence length="731" mass="83639">MADDADALEHAAFVLLSTAFGLSLATIKTILPVPLFAYNVVLRFSRALYHLIFQLTYSPSRVTFASEHLDNPPRPKDDLPGHDLYEYTPLSGDRSIRLLEIKHPNPWSFDADSKILECNLVHVSLDKPMLAYPYRAISYTWDNQERDRYILCGGKKLAVTKNCELVLQHFMQYARLHIWIDAICIDQESAEEKAMQIPLMAEIYGRALGVNVWLGLPTPATGLAVSYVWLSWCLMSVPIRFKSWVEIQLHRLARRRGHIVHIEDLVHRNWWRRVWTIQECVLARESGWTAPVPVFVNCGHHEMPMDCLSHLLMQFNVLHHFFGHSPYVFNTSVWNHYILSHSQPRLSVFSPDSEKGSISREITTAMFRCRASSVFDDRDRIYGLYGVFTRLGITLSKPDYAKSREELYEEFTRQACQSTHSLDLLCLVNNTDSSLQDPSWVPDFSAPFRLGDMWLSRNDKTPTSPRSDTAFNFSFHPDGKSLRCTAILIDKVAHKTGMSIWKPADHDAILRHEDGDLVNLQDPTHSTQTTLTFMQWVYLLVTYMDQLSRRYETKENALLAFGNVLTTGHLRALESLITITNPLQTVSSWIGTFVDAKYRNELFDGLVDDLDVSPEVRGYIRDQLAERGVEVGDSWKTLCVLKFYPIVARFTHTVWMHNEDKVLFVTEGGWLGSGNMSLREGDAVFRLAGLDRPMLMRLMDDAWKVVGPAFVEGVIDGEVWCEGEAEEILIV</sequence>
<keyword evidence="3" id="KW-1185">Reference proteome</keyword>
<evidence type="ECO:0000259" key="1">
    <source>
        <dbReference type="Pfam" id="PF06985"/>
    </source>
</evidence>
<dbReference type="Pfam" id="PF06985">
    <property type="entry name" value="HET"/>
    <property type="match status" value="1"/>
</dbReference>
<name>A0AA39U842_9PEZI</name>
<dbReference type="PANTHER" id="PTHR24148:SF64">
    <property type="entry name" value="HETEROKARYON INCOMPATIBILITY DOMAIN-CONTAINING PROTEIN"/>
    <property type="match status" value="1"/>
</dbReference>
<gene>
    <name evidence="2" type="ORF">B0T14DRAFT_275181</name>
</gene>
<dbReference type="Proteomes" id="UP001175000">
    <property type="component" value="Unassembled WGS sequence"/>
</dbReference>
<dbReference type="InterPro" id="IPR010730">
    <property type="entry name" value="HET"/>
</dbReference>
<dbReference type="EMBL" id="JAULSU010000006">
    <property type="protein sequence ID" value="KAK0613170.1"/>
    <property type="molecule type" value="Genomic_DNA"/>
</dbReference>
<evidence type="ECO:0000313" key="3">
    <source>
        <dbReference type="Proteomes" id="UP001175000"/>
    </source>
</evidence>
<proteinExistence type="predicted"/>
<evidence type="ECO:0000313" key="2">
    <source>
        <dbReference type="EMBL" id="KAK0613170.1"/>
    </source>
</evidence>
<dbReference type="PANTHER" id="PTHR24148">
    <property type="entry name" value="ANKYRIN REPEAT DOMAIN-CONTAINING PROTEIN 39 HOMOLOG-RELATED"/>
    <property type="match status" value="1"/>
</dbReference>
<feature type="domain" description="Heterokaryon incompatibility" evidence="1">
    <location>
        <begin position="134"/>
        <end position="279"/>
    </location>
</feature>
<organism evidence="2 3">
    <name type="scientific">Immersiella caudata</name>
    <dbReference type="NCBI Taxonomy" id="314043"/>
    <lineage>
        <taxon>Eukaryota</taxon>
        <taxon>Fungi</taxon>
        <taxon>Dikarya</taxon>
        <taxon>Ascomycota</taxon>
        <taxon>Pezizomycotina</taxon>
        <taxon>Sordariomycetes</taxon>
        <taxon>Sordariomycetidae</taxon>
        <taxon>Sordariales</taxon>
        <taxon>Lasiosphaeriaceae</taxon>
        <taxon>Immersiella</taxon>
    </lineage>
</organism>
<dbReference type="AlphaFoldDB" id="A0AA39U842"/>
<reference evidence="2" key="1">
    <citation type="submission" date="2023-06" db="EMBL/GenBank/DDBJ databases">
        <title>Genome-scale phylogeny and comparative genomics of the fungal order Sordariales.</title>
        <authorList>
            <consortium name="Lawrence Berkeley National Laboratory"/>
            <person name="Hensen N."/>
            <person name="Bonometti L."/>
            <person name="Westerberg I."/>
            <person name="Brannstrom I.O."/>
            <person name="Guillou S."/>
            <person name="Cros-Aarteil S."/>
            <person name="Calhoun S."/>
            <person name="Haridas S."/>
            <person name="Kuo A."/>
            <person name="Mondo S."/>
            <person name="Pangilinan J."/>
            <person name="Riley R."/>
            <person name="Labutti K."/>
            <person name="Andreopoulos B."/>
            <person name="Lipzen A."/>
            <person name="Chen C."/>
            <person name="Yanf M."/>
            <person name="Daum C."/>
            <person name="Ng V."/>
            <person name="Clum A."/>
            <person name="Steindorff A."/>
            <person name="Ohm R."/>
            <person name="Martin F."/>
            <person name="Silar P."/>
            <person name="Natvig D."/>
            <person name="Lalanne C."/>
            <person name="Gautier V."/>
            <person name="Ament-Velasquez S.L."/>
            <person name="Kruys A."/>
            <person name="Hutchinson M.I."/>
            <person name="Powell A.J."/>
            <person name="Barry K."/>
            <person name="Miller A.N."/>
            <person name="Grigoriev I.V."/>
            <person name="Debuchy R."/>
            <person name="Gladieux P."/>
            <person name="Thoren M.H."/>
            <person name="Johannesson H."/>
        </authorList>
    </citation>
    <scope>NUCLEOTIDE SEQUENCE</scope>
    <source>
        <strain evidence="2">CBS 606.72</strain>
    </source>
</reference>
<dbReference type="Pfam" id="PF26639">
    <property type="entry name" value="Het-6_barrel"/>
    <property type="match status" value="1"/>
</dbReference>
<protein>
    <submittedName>
        <fullName evidence="2">Heterokaryon incompatibility protein-domain-containing protein</fullName>
    </submittedName>
</protein>
<dbReference type="InterPro" id="IPR052895">
    <property type="entry name" value="HetReg/Transcr_Mod"/>
</dbReference>